<dbReference type="InterPro" id="IPR013221">
    <property type="entry name" value="Mur_ligase_cen"/>
</dbReference>
<evidence type="ECO:0000259" key="14">
    <source>
        <dbReference type="PROSITE" id="PS50975"/>
    </source>
</evidence>
<dbReference type="SUPFAM" id="SSF56059">
    <property type="entry name" value="Glutathione synthetase ATP-binding domain-like"/>
    <property type="match status" value="1"/>
</dbReference>
<dbReference type="InterPro" id="IPR011810">
    <property type="entry name" value="Cya_phycin_syn"/>
</dbReference>
<dbReference type="HOGENOM" id="CLU_016806_0_0_0"/>
<dbReference type="eggNOG" id="COG0189">
    <property type="taxonomic scope" value="Bacteria"/>
</dbReference>
<dbReference type="EC" id="6.3.2.29" evidence="5"/>
<dbReference type="KEGG" id="saci:Sinac_4976"/>
<keyword evidence="8 13" id="KW-0547">Nucleotide-binding</keyword>
<protein>
    <recommendedName>
        <fullName evidence="6">Cyanophycin synthetase</fullName>
        <ecNumber evidence="5">6.3.2.29</ecNumber>
        <ecNumber evidence="4">6.3.2.30</ecNumber>
    </recommendedName>
    <alternativeName>
        <fullName evidence="10">Cyanophycin synthase</fullName>
    </alternativeName>
</protein>
<evidence type="ECO:0000256" key="10">
    <source>
        <dbReference type="ARBA" id="ARBA00031353"/>
    </source>
</evidence>
<evidence type="ECO:0000256" key="13">
    <source>
        <dbReference type="PROSITE-ProRule" id="PRU00409"/>
    </source>
</evidence>
<comment type="catalytic activity">
    <reaction evidence="11">
        <text>[L-4-(L-arginin-2-N-yl)aspartate](n)-L-aspartate + L-arginine + ATP = [L-4-(L-arginin-2-N-yl)aspartate](n+1) + ADP + phosphate + H(+)</text>
        <dbReference type="Rhea" id="RHEA:23888"/>
        <dbReference type="Rhea" id="RHEA-COMP:13732"/>
        <dbReference type="Rhea" id="RHEA-COMP:13733"/>
        <dbReference type="ChEBI" id="CHEBI:15378"/>
        <dbReference type="ChEBI" id="CHEBI:30616"/>
        <dbReference type="ChEBI" id="CHEBI:32682"/>
        <dbReference type="ChEBI" id="CHEBI:43474"/>
        <dbReference type="ChEBI" id="CHEBI:137986"/>
        <dbReference type="ChEBI" id="CHEBI:137990"/>
        <dbReference type="ChEBI" id="CHEBI:456216"/>
        <dbReference type="EC" id="6.3.2.30"/>
    </reaction>
</comment>
<evidence type="ECO:0000256" key="9">
    <source>
        <dbReference type="ARBA" id="ARBA00022840"/>
    </source>
</evidence>
<name>L0DIP7_SINAD</name>
<sequence length="890" mass="96040">MEFLKVLALRGPNMWANFPVLEAWVDLGALKDSPSTSIPGFNDRLMSWLPTMIEHQCSEGVRGGFFQRLREGTYPAHILEHVTLELQELLGMPIKYGRARELKEDSSIYKVVVQYRVEEVGRACLYAARELVLAAMADRPFDVKAEVQRLRELAHEVALGPSTAAIVDAAKNRGIPHRRLNSGSLIQLGQGVRQRRILTAETDRTGAIAESIAQDKDLTRTLLSAVGVPVPEGRPVTDADDAWEAARSIGHPVVIKPRFGNQGRGVATNLSTREQVVTAYQNAREQGDEVVVERYAPGADYRVLVIDGKVVAVSRREPAHVIGDGQRTIAQLVEEVNTDPRRSNHHATALSKIVLDPIALEVLGEQGVTPDSVPQTGERILIRRNANLSTGGTASDVTDEVHPDVVARSIDAARVIGLDIAGVDIVALDISRPLEEQGGVVVEVNAGPGLRMHLEPSSGTPRPVGEAIVDMMFPDGDNGRIPLIAVTGVNGKTTTTRLIAHIMRGTGKTVGMTNSDGIYIDNRRIEAGDCSGPQSARAILLNPKVETAVLEAARGGILREGLGFDKCDVAVVTNIGEGDHLGLSGIETLEKLALVKRTIVDVVQPTGTAVLKADDPWVEQMAPKCPGSVLFFSRDGQHPVIQAKREQGGRVAFVRDGVVILAEGENEISLAPLSRIPLTYDGRVAFQVENVLAAAGAAWSAGVPLDLIRMGLASFTSSAQVTPGRFNVLEANGAAVIIDYGHNPSAVTALVEALEMFPQQRRTIIFSAEGDRRDEDIIRQTEILGEAFDSVLLYEYPDRRGRAPGEILALLREGFATATRLFDVIETPDEPTAIDQALRALKPGDLLVIQPKEIDDVVSEVIRFLETTPPKPERKAAHTAARALVGQAGS</sequence>
<evidence type="ECO:0000256" key="1">
    <source>
        <dbReference type="ARBA" id="ARBA00003184"/>
    </source>
</evidence>
<dbReference type="SUPFAM" id="SSF53244">
    <property type="entry name" value="MurD-like peptide ligases, peptide-binding domain"/>
    <property type="match status" value="1"/>
</dbReference>
<dbReference type="InterPro" id="IPR004101">
    <property type="entry name" value="Mur_ligase_C"/>
</dbReference>
<dbReference type="GO" id="GO:0005524">
    <property type="term" value="F:ATP binding"/>
    <property type="evidence" value="ECO:0007669"/>
    <property type="project" value="UniProtKB-UniRule"/>
</dbReference>
<evidence type="ECO:0000256" key="5">
    <source>
        <dbReference type="ARBA" id="ARBA00013005"/>
    </source>
</evidence>
<comment type="similarity">
    <text evidence="2">In the C-terminal section; belongs to the MurCDEF family.</text>
</comment>
<dbReference type="EMBL" id="CP003364">
    <property type="protein sequence ID" value="AGA29132.1"/>
    <property type="molecule type" value="Genomic_DNA"/>
</dbReference>
<evidence type="ECO:0000313" key="16">
    <source>
        <dbReference type="Proteomes" id="UP000010798"/>
    </source>
</evidence>
<dbReference type="InterPro" id="IPR011761">
    <property type="entry name" value="ATP-grasp"/>
</dbReference>
<dbReference type="STRING" id="886293.Sinac_4976"/>
<accession>L0DIP7</accession>
<dbReference type="eggNOG" id="COG0769">
    <property type="taxonomic scope" value="Bacteria"/>
</dbReference>
<evidence type="ECO:0000256" key="7">
    <source>
        <dbReference type="ARBA" id="ARBA00022598"/>
    </source>
</evidence>
<evidence type="ECO:0000313" key="15">
    <source>
        <dbReference type="EMBL" id="AGA29132.1"/>
    </source>
</evidence>
<evidence type="ECO:0000256" key="12">
    <source>
        <dbReference type="ARBA" id="ARBA00048425"/>
    </source>
</evidence>
<evidence type="ECO:0000256" key="11">
    <source>
        <dbReference type="ARBA" id="ARBA00048094"/>
    </source>
</evidence>
<dbReference type="OrthoDB" id="9803907at2"/>
<dbReference type="RefSeq" id="WP_015248240.1">
    <property type="nucleotide sequence ID" value="NC_019892.1"/>
</dbReference>
<organism evidence="15 16">
    <name type="scientific">Singulisphaera acidiphila (strain ATCC BAA-1392 / DSM 18658 / VKM B-2454 / MOB10)</name>
    <dbReference type="NCBI Taxonomy" id="886293"/>
    <lineage>
        <taxon>Bacteria</taxon>
        <taxon>Pseudomonadati</taxon>
        <taxon>Planctomycetota</taxon>
        <taxon>Planctomycetia</taxon>
        <taxon>Isosphaerales</taxon>
        <taxon>Isosphaeraceae</taxon>
        <taxon>Singulisphaera</taxon>
    </lineage>
</organism>
<dbReference type="AlphaFoldDB" id="L0DIP7"/>
<dbReference type="SUPFAM" id="SSF53623">
    <property type="entry name" value="MurD-like peptide ligases, catalytic domain"/>
    <property type="match status" value="1"/>
</dbReference>
<dbReference type="Gene3D" id="3.90.190.20">
    <property type="entry name" value="Mur ligase, C-terminal domain"/>
    <property type="match status" value="1"/>
</dbReference>
<dbReference type="InterPro" id="IPR036565">
    <property type="entry name" value="Mur-like_cat_sf"/>
</dbReference>
<dbReference type="InterPro" id="IPR036615">
    <property type="entry name" value="Mur_ligase_C_dom_sf"/>
</dbReference>
<proteinExistence type="inferred from homology"/>
<dbReference type="GO" id="GO:0071161">
    <property type="term" value="F:cyanophycin synthetase activity (L-arginine-adding)"/>
    <property type="evidence" value="ECO:0007669"/>
    <property type="project" value="UniProtKB-EC"/>
</dbReference>
<dbReference type="PANTHER" id="PTHR23135:SF18">
    <property type="entry name" value="CYANOPHYCIN SYNTHETASE"/>
    <property type="match status" value="1"/>
</dbReference>
<comment type="subunit">
    <text evidence="3">Homodimer.</text>
</comment>
<dbReference type="Gene3D" id="3.30.470.20">
    <property type="entry name" value="ATP-grasp fold, B domain"/>
    <property type="match status" value="2"/>
</dbReference>
<dbReference type="GO" id="GO:0046872">
    <property type="term" value="F:metal ion binding"/>
    <property type="evidence" value="ECO:0007669"/>
    <property type="project" value="InterPro"/>
</dbReference>
<dbReference type="EC" id="6.3.2.30" evidence="4"/>
<keyword evidence="9 13" id="KW-0067">ATP-binding</keyword>
<keyword evidence="7" id="KW-0436">Ligase</keyword>
<dbReference type="Pfam" id="PF08245">
    <property type="entry name" value="Mur_ligase_M"/>
    <property type="match status" value="1"/>
</dbReference>
<dbReference type="InterPro" id="IPR044019">
    <property type="entry name" value="Cyanophycin_syn_N"/>
</dbReference>
<dbReference type="Pfam" id="PF02786">
    <property type="entry name" value="CPSase_L_D2"/>
    <property type="match status" value="1"/>
</dbReference>
<dbReference type="PROSITE" id="PS50975">
    <property type="entry name" value="ATP_GRASP"/>
    <property type="match status" value="1"/>
</dbReference>
<gene>
    <name evidence="15" type="ordered locus">Sinac_4976</name>
</gene>
<evidence type="ECO:0000256" key="8">
    <source>
        <dbReference type="ARBA" id="ARBA00022741"/>
    </source>
</evidence>
<reference evidence="15 16" key="1">
    <citation type="submission" date="2012-02" db="EMBL/GenBank/DDBJ databases">
        <title>Complete sequence of chromosome of Singulisphaera acidiphila DSM 18658.</title>
        <authorList>
            <consortium name="US DOE Joint Genome Institute (JGI-PGF)"/>
            <person name="Lucas S."/>
            <person name="Copeland A."/>
            <person name="Lapidus A."/>
            <person name="Glavina del Rio T."/>
            <person name="Dalin E."/>
            <person name="Tice H."/>
            <person name="Bruce D."/>
            <person name="Goodwin L."/>
            <person name="Pitluck S."/>
            <person name="Peters L."/>
            <person name="Ovchinnikova G."/>
            <person name="Chertkov O."/>
            <person name="Kyrpides N."/>
            <person name="Mavromatis K."/>
            <person name="Ivanova N."/>
            <person name="Brettin T."/>
            <person name="Detter J.C."/>
            <person name="Han C."/>
            <person name="Larimer F."/>
            <person name="Land M."/>
            <person name="Hauser L."/>
            <person name="Markowitz V."/>
            <person name="Cheng J.-F."/>
            <person name="Hugenholtz P."/>
            <person name="Woyke T."/>
            <person name="Wu D."/>
            <person name="Tindall B."/>
            <person name="Pomrenke H."/>
            <person name="Brambilla E."/>
            <person name="Klenk H.-P."/>
            <person name="Eisen J.A."/>
        </authorList>
    </citation>
    <scope>NUCLEOTIDE SEQUENCE [LARGE SCALE GENOMIC DNA]</scope>
    <source>
        <strain evidence="16">ATCC BAA-1392 / DSM 18658 / VKM B-2454 / MOB10</strain>
    </source>
</reference>
<dbReference type="GO" id="GO:0071160">
    <property type="term" value="F:cyanophycin synthetase activity (L-aspartate-adding)"/>
    <property type="evidence" value="ECO:0007669"/>
    <property type="project" value="UniProtKB-EC"/>
</dbReference>
<dbReference type="Pfam" id="PF18921">
    <property type="entry name" value="Cyanophycin_syn"/>
    <property type="match status" value="1"/>
</dbReference>
<evidence type="ECO:0000256" key="3">
    <source>
        <dbReference type="ARBA" id="ARBA00011738"/>
    </source>
</evidence>
<comment type="function">
    <text evidence="1">Catalyzes the ATP-dependent polymerization of arginine and aspartate to multi-L-arginyl-poly-L-aspartic acid (cyanophycin; a water-insoluble reserve polymer).</text>
</comment>
<dbReference type="PANTHER" id="PTHR23135">
    <property type="entry name" value="MUR LIGASE FAMILY MEMBER"/>
    <property type="match status" value="1"/>
</dbReference>
<dbReference type="Proteomes" id="UP000010798">
    <property type="component" value="Chromosome"/>
</dbReference>
<dbReference type="NCBIfam" id="TIGR02068">
    <property type="entry name" value="cya_phycin_syn"/>
    <property type="match status" value="1"/>
</dbReference>
<evidence type="ECO:0000256" key="4">
    <source>
        <dbReference type="ARBA" id="ARBA00012968"/>
    </source>
</evidence>
<comment type="catalytic activity">
    <reaction evidence="12">
        <text>[L-4-(L-arginin-2-N-yl)aspartate](n) + L-aspartate + ATP = [L-4-(L-arginin-2-N-yl)aspartate](n)-L-aspartate + ADP + phosphate + H(+)</text>
        <dbReference type="Rhea" id="RHEA:13277"/>
        <dbReference type="Rhea" id="RHEA-COMP:13728"/>
        <dbReference type="Rhea" id="RHEA-COMP:13733"/>
        <dbReference type="ChEBI" id="CHEBI:15378"/>
        <dbReference type="ChEBI" id="CHEBI:29991"/>
        <dbReference type="ChEBI" id="CHEBI:30616"/>
        <dbReference type="ChEBI" id="CHEBI:43474"/>
        <dbReference type="ChEBI" id="CHEBI:137986"/>
        <dbReference type="ChEBI" id="CHEBI:137990"/>
        <dbReference type="ChEBI" id="CHEBI:456216"/>
        <dbReference type="EC" id="6.3.2.29"/>
    </reaction>
</comment>
<evidence type="ECO:0000256" key="6">
    <source>
        <dbReference type="ARBA" id="ARBA00022036"/>
    </source>
</evidence>
<evidence type="ECO:0000256" key="2">
    <source>
        <dbReference type="ARBA" id="ARBA00009060"/>
    </source>
</evidence>
<keyword evidence="16" id="KW-1185">Reference proteome</keyword>
<dbReference type="Pfam" id="PF02875">
    <property type="entry name" value="Mur_ligase_C"/>
    <property type="match status" value="1"/>
</dbReference>
<feature type="domain" description="ATP-grasp" evidence="14">
    <location>
        <begin position="220"/>
        <end position="473"/>
    </location>
</feature>
<dbReference type="InterPro" id="IPR005479">
    <property type="entry name" value="CPAse_ATP-bd"/>
</dbReference>
<dbReference type="Gene3D" id="3.40.1190.10">
    <property type="entry name" value="Mur-like, catalytic domain"/>
    <property type="match status" value="1"/>
</dbReference>
<dbReference type="NCBIfam" id="NF010623">
    <property type="entry name" value="PRK14016.1"/>
    <property type="match status" value="1"/>
</dbReference>